<proteinExistence type="predicted"/>
<keyword evidence="2" id="KW-1185">Reference proteome</keyword>
<name>A0A3M7SEL9_BRAPC</name>
<organism evidence="1 2">
    <name type="scientific">Brachionus plicatilis</name>
    <name type="common">Marine rotifer</name>
    <name type="synonym">Brachionus muelleri</name>
    <dbReference type="NCBI Taxonomy" id="10195"/>
    <lineage>
        <taxon>Eukaryota</taxon>
        <taxon>Metazoa</taxon>
        <taxon>Spiralia</taxon>
        <taxon>Gnathifera</taxon>
        <taxon>Rotifera</taxon>
        <taxon>Eurotatoria</taxon>
        <taxon>Monogononta</taxon>
        <taxon>Pseudotrocha</taxon>
        <taxon>Ploima</taxon>
        <taxon>Brachionidae</taxon>
        <taxon>Brachionus</taxon>
    </lineage>
</organism>
<gene>
    <name evidence="1" type="ORF">BpHYR1_002239</name>
</gene>
<accession>A0A3M7SEL9</accession>
<comment type="caution">
    <text evidence="1">The sequence shown here is derived from an EMBL/GenBank/DDBJ whole genome shotgun (WGS) entry which is preliminary data.</text>
</comment>
<dbReference type="AlphaFoldDB" id="A0A3M7SEL9"/>
<evidence type="ECO:0000313" key="2">
    <source>
        <dbReference type="Proteomes" id="UP000276133"/>
    </source>
</evidence>
<dbReference type="EMBL" id="REGN01001516">
    <property type="protein sequence ID" value="RNA34212.1"/>
    <property type="molecule type" value="Genomic_DNA"/>
</dbReference>
<sequence>MALDDVRRQEKTEFRKETRFKNHRTKFGMKQSIENKPDCLQERNLVRRIKILWSSTKDSKLMLRKKESVLFPTLF</sequence>
<reference evidence="1 2" key="1">
    <citation type="journal article" date="2018" name="Sci. Rep.">
        <title>Genomic signatures of local adaptation to the degree of environmental predictability in rotifers.</title>
        <authorList>
            <person name="Franch-Gras L."/>
            <person name="Hahn C."/>
            <person name="Garcia-Roger E.M."/>
            <person name="Carmona M.J."/>
            <person name="Serra M."/>
            <person name="Gomez A."/>
        </authorList>
    </citation>
    <scope>NUCLEOTIDE SEQUENCE [LARGE SCALE GENOMIC DNA]</scope>
    <source>
        <strain evidence="1">HYR1</strain>
    </source>
</reference>
<dbReference type="Proteomes" id="UP000276133">
    <property type="component" value="Unassembled WGS sequence"/>
</dbReference>
<evidence type="ECO:0000313" key="1">
    <source>
        <dbReference type="EMBL" id="RNA34212.1"/>
    </source>
</evidence>
<protein>
    <submittedName>
        <fullName evidence="1">Uncharacterized protein</fullName>
    </submittedName>
</protein>